<feature type="domain" description="Calmodulin binding protein central" evidence="9">
    <location>
        <begin position="211"/>
        <end position="276"/>
    </location>
</feature>
<dbReference type="GO" id="GO:0005516">
    <property type="term" value="F:calmodulin binding"/>
    <property type="evidence" value="ECO:0007669"/>
    <property type="project" value="InterPro"/>
</dbReference>
<reference evidence="11 12" key="1">
    <citation type="journal article" date="2014" name="Nat. Genet.">
        <title>Genome sequence of the hot pepper provides insights into the evolution of pungency in Capsicum species.</title>
        <authorList>
            <person name="Kim S."/>
            <person name="Park M."/>
            <person name="Yeom S.I."/>
            <person name="Kim Y.M."/>
            <person name="Lee J.M."/>
            <person name="Lee H.A."/>
            <person name="Seo E."/>
            <person name="Choi J."/>
            <person name="Cheong K."/>
            <person name="Kim K.T."/>
            <person name="Jung K."/>
            <person name="Lee G.W."/>
            <person name="Oh S.K."/>
            <person name="Bae C."/>
            <person name="Kim S.B."/>
            <person name="Lee H.Y."/>
            <person name="Kim S.Y."/>
            <person name="Kim M.S."/>
            <person name="Kang B.C."/>
            <person name="Jo Y.D."/>
            <person name="Yang H.B."/>
            <person name="Jeong H.J."/>
            <person name="Kang W.H."/>
            <person name="Kwon J.K."/>
            <person name="Shin C."/>
            <person name="Lim J.Y."/>
            <person name="Park J.H."/>
            <person name="Huh J.H."/>
            <person name="Kim J.S."/>
            <person name="Kim B.D."/>
            <person name="Cohen O."/>
            <person name="Paran I."/>
            <person name="Suh M.C."/>
            <person name="Lee S.B."/>
            <person name="Kim Y.K."/>
            <person name="Shin Y."/>
            <person name="Noh S.J."/>
            <person name="Park J."/>
            <person name="Seo Y.S."/>
            <person name="Kwon S.Y."/>
            <person name="Kim H.A."/>
            <person name="Park J.M."/>
            <person name="Kim H.J."/>
            <person name="Choi S.B."/>
            <person name="Bosland P.W."/>
            <person name="Reeves G."/>
            <person name="Jo S.H."/>
            <person name="Lee B.W."/>
            <person name="Cho H.T."/>
            <person name="Choi H.S."/>
            <person name="Lee M.S."/>
            <person name="Yu Y."/>
            <person name="Do Choi Y."/>
            <person name="Park B.S."/>
            <person name="van Deynze A."/>
            <person name="Ashrafi H."/>
            <person name="Hill T."/>
            <person name="Kim W.T."/>
            <person name="Pai H.S."/>
            <person name="Ahn H.K."/>
            <person name="Yeam I."/>
            <person name="Giovannoni J.J."/>
            <person name="Rose J.K."/>
            <person name="Sorensen I."/>
            <person name="Lee S.J."/>
            <person name="Kim R.W."/>
            <person name="Choi I.Y."/>
            <person name="Choi B.S."/>
            <person name="Lim J.S."/>
            <person name="Lee Y.H."/>
            <person name="Choi D."/>
        </authorList>
    </citation>
    <scope>NUCLEOTIDE SEQUENCE [LARGE SCALE GENOMIC DNA]</scope>
    <source>
        <strain evidence="12">cv. CM334</strain>
    </source>
</reference>
<dbReference type="GO" id="GO:0003700">
    <property type="term" value="F:DNA-binding transcription factor activity"/>
    <property type="evidence" value="ECO:0000318"/>
    <property type="project" value="GO_Central"/>
</dbReference>
<gene>
    <name evidence="11" type="ORF">T459_29864</name>
</gene>
<evidence type="ECO:0000259" key="8">
    <source>
        <dbReference type="Pfam" id="PF07887"/>
    </source>
</evidence>
<feature type="domain" description="Calmodulin binding protein C-terminal" evidence="10">
    <location>
        <begin position="283"/>
        <end position="344"/>
    </location>
</feature>
<evidence type="ECO:0000313" key="11">
    <source>
        <dbReference type="EMBL" id="PHT65439.1"/>
    </source>
</evidence>
<dbReference type="Proteomes" id="UP000222542">
    <property type="component" value="Unassembled WGS sequence"/>
</dbReference>
<dbReference type="Pfam" id="PF20451">
    <property type="entry name" value="Calmod_bind_M"/>
    <property type="match status" value="1"/>
</dbReference>
<evidence type="ECO:0000259" key="9">
    <source>
        <dbReference type="Pfam" id="PF20451"/>
    </source>
</evidence>
<keyword evidence="6" id="KW-0804">Transcription</keyword>
<comment type="subcellular location">
    <subcellularLocation>
        <location evidence="1">Nucleus</location>
    </subcellularLocation>
</comment>
<evidence type="ECO:0000256" key="5">
    <source>
        <dbReference type="ARBA" id="ARBA00023159"/>
    </source>
</evidence>
<proteinExistence type="inferred from homology"/>
<accession>A0A2G2Y6Y4</accession>
<dbReference type="InterPro" id="IPR046830">
    <property type="entry name" value="Calmod_bind_M"/>
</dbReference>
<dbReference type="EMBL" id="AYRZ02000012">
    <property type="protein sequence ID" value="PHT65439.1"/>
    <property type="molecule type" value="Genomic_DNA"/>
</dbReference>
<evidence type="ECO:0008006" key="13">
    <source>
        <dbReference type="Google" id="ProtNLM"/>
    </source>
</evidence>
<evidence type="ECO:0000256" key="2">
    <source>
        <dbReference type="ARBA" id="ARBA00007214"/>
    </source>
</evidence>
<evidence type="ECO:0000313" key="12">
    <source>
        <dbReference type="Proteomes" id="UP000222542"/>
    </source>
</evidence>
<evidence type="ECO:0000256" key="1">
    <source>
        <dbReference type="ARBA" id="ARBA00004123"/>
    </source>
</evidence>
<dbReference type="GO" id="GO:0005634">
    <property type="term" value="C:nucleus"/>
    <property type="evidence" value="ECO:0000318"/>
    <property type="project" value="GO_Central"/>
</dbReference>
<dbReference type="GO" id="GO:0043565">
    <property type="term" value="F:sequence-specific DNA binding"/>
    <property type="evidence" value="ECO:0000318"/>
    <property type="project" value="GO_Central"/>
</dbReference>
<name>A0A2G2Y6Y4_CAPAN</name>
<comment type="caution">
    <text evidence="11">The sequence shown here is derived from an EMBL/GenBank/DDBJ whole genome shotgun (WGS) entry which is preliminary data.</text>
</comment>
<evidence type="ECO:0000256" key="7">
    <source>
        <dbReference type="ARBA" id="ARBA00023242"/>
    </source>
</evidence>
<evidence type="ECO:0000259" key="10">
    <source>
        <dbReference type="Pfam" id="PF20452"/>
    </source>
</evidence>
<protein>
    <recommendedName>
        <fullName evidence="13">Calmodulin-binding protein 60 A-like</fullName>
    </recommendedName>
</protein>
<dbReference type="InterPro" id="IPR012416">
    <property type="entry name" value="CBP60"/>
</dbReference>
<dbReference type="Gramene" id="PHT65439">
    <property type="protein sequence ID" value="PHT65439"/>
    <property type="gene ID" value="T459_29864"/>
</dbReference>
<dbReference type="STRING" id="4072.A0A2G2Y6Y4"/>
<comment type="similarity">
    <text evidence="2">Belongs to the plant ACBP60 protein family.</text>
</comment>
<dbReference type="PANTHER" id="PTHR31713:SF87">
    <property type="entry name" value="CALMODULIN BINDING PROTEIN"/>
    <property type="match status" value="1"/>
</dbReference>
<keyword evidence="3" id="KW-0805">Transcription regulation</keyword>
<sequence length="603" mass="68456">MSIRDGVGLWLWEVAGDDVWFRLLAVMVEDELQFDLEILLTARNRNFQKKIHPCESRCLLLKFSHEIIAPVVFTGNCIFPDGTKLELVDAATRQQVRHEPLASAQVEIFLLNGDESWPIEELNSHIMLPKRSGKSRRDQNPCLSLEEGVVSVDGIKFKHTPKHMKKLEMVKLGARIVDQSEEVIVNEAVTGHFTVKDKRLLRNEKRYPPLPTDDVWRLEQIYRKGAFHDRLTKNGIKTVEDFLIELQNNPQSLRQILGKSMSENYWKRAITHAKTCNLGGRKYVYYHPETEQKIAVVFNAAGQVMSLDSGSGLDYFDMLSETQKVYARKLVKTAFANWENVQKFDNEISITDHLSPSPKLGDMSRCHLGNLVTVNEHHSLEFRNASKSHLIQGTAESNQRVDIAECSTSYEYADQHAESDAMSLAITSPGHSGLGTWGCLGSPSDITSVNWEELMQHLNSDAIQFVDFPSREPGQVINSAAETSATQFHVLQHGETMDLSSQNQFTHLMDSENVQSIIIEDGTSANQMNNVLMVPVTSTCNRKSKKNWTMISSILKWLLLKRFLELKKVRMSKKRKLIHKPEGKHAPLALVEIDQQSSEFYTV</sequence>
<dbReference type="Pfam" id="PF07887">
    <property type="entry name" value="Calmodulin_bind"/>
    <property type="match status" value="1"/>
</dbReference>
<keyword evidence="4" id="KW-0238">DNA-binding</keyword>
<dbReference type="GO" id="GO:0080142">
    <property type="term" value="P:regulation of salicylic acid biosynthetic process"/>
    <property type="evidence" value="ECO:0000318"/>
    <property type="project" value="GO_Central"/>
</dbReference>
<dbReference type="PANTHER" id="PTHR31713">
    <property type="entry name" value="OS02G0177800 PROTEIN"/>
    <property type="match status" value="1"/>
</dbReference>
<organism evidence="11 12">
    <name type="scientific">Capsicum annuum</name>
    <name type="common">Capsicum pepper</name>
    <dbReference type="NCBI Taxonomy" id="4072"/>
    <lineage>
        <taxon>Eukaryota</taxon>
        <taxon>Viridiplantae</taxon>
        <taxon>Streptophyta</taxon>
        <taxon>Embryophyta</taxon>
        <taxon>Tracheophyta</taxon>
        <taxon>Spermatophyta</taxon>
        <taxon>Magnoliopsida</taxon>
        <taxon>eudicotyledons</taxon>
        <taxon>Gunneridae</taxon>
        <taxon>Pentapetalae</taxon>
        <taxon>asterids</taxon>
        <taxon>lamiids</taxon>
        <taxon>Solanales</taxon>
        <taxon>Solanaceae</taxon>
        <taxon>Solanoideae</taxon>
        <taxon>Capsiceae</taxon>
        <taxon>Capsicum</taxon>
    </lineage>
</organism>
<feature type="domain" description="Calmodulin binding protein-like N-terminal" evidence="8">
    <location>
        <begin position="61"/>
        <end position="198"/>
    </location>
</feature>
<reference evidence="11 12" key="2">
    <citation type="journal article" date="2017" name="Genome Biol.">
        <title>New reference genome sequences of hot pepper reveal the massive evolution of plant disease-resistance genes by retroduplication.</title>
        <authorList>
            <person name="Kim S."/>
            <person name="Park J."/>
            <person name="Yeom S.I."/>
            <person name="Kim Y.M."/>
            <person name="Seo E."/>
            <person name="Kim K.T."/>
            <person name="Kim M.S."/>
            <person name="Lee J.M."/>
            <person name="Cheong K."/>
            <person name="Shin H.S."/>
            <person name="Kim S.B."/>
            <person name="Han K."/>
            <person name="Lee J."/>
            <person name="Park M."/>
            <person name="Lee H.A."/>
            <person name="Lee H.Y."/>
            <person name="Lee Y."/>
            <person name="Oh S."/>
            <person name="Lee J.H."/>
            <person name="Choi E."/>
            <person name="Choi E."/>
            <person name="Lee S.E."/>
            <person name="Jeon J."/>
            <person name="Kim H."/>
            <person name="Choi G."/>
            <person name="Song H."/>
            <person name="Lee J."/>
            <person name="Lee S.C."/>
            <person name="Kwon J.K."/>
            <person name="Lee H.Y."/>
            <person name="Koo N."/>
            <person name="Hong Y."/>
            <person name="Kim R.W."/>
            <person name="Kang W.H."/>
            <person name="Huh J.H."/>
            <person name="Kang B.C."/>
            <person name="Yang T.J."/>
            <person name="Lee Y.H."/>
            <person name="Bennetzen J.L."/>
            <person name="Choi D."/>
        </authorList>
    </citation>
    <scope>NUCLEOTIDE SEQUENCE [LARGE SCALE GENOMIC DNA]</scope>
    <source>
        <strain evidence="12">cv. CM334</strain>
    </source>
</reference>
<keyword evidence="7" id="KW-0539">Nucleus</keyword>
<dbReference type="AlphaFoldDB" id="A0A2G2Y6Y4"/>
<keyword evidence="12" id="KW-1185">Reference proteome</keyword>
<evidence type="ECO:0000256" key="4">
    <source>
        <dbReference type="ARBA" id="ARBA00023125"/>
    </source>
</evidence>
<dbReference type="Pfam" id="PF20452">
    <property type="entry name" value="Calmod_bind_C"/>
    <property type="match status" value="1"/>
</dbReference>
<dbReference type="InterPro" id="IPR046829">
    <property type="entry name" value="Calmod_bind_C"/>
</dbReference>
<evidence type="ECO:0000256" key="6">
    <source>
        <dbReference type="ARBA" id="ARBA00023163"/>
    </source>
</evidence>
<evidence type="ECO:0000256" key="3">
    <source>
        <dbReference type="ARBA" id="ARBA00023015"/>
    </source>
</evidence>
<dbReference type="InterPro" id="IPR046831">
    <property type="entry name" value="Calmodulin_bind_N"/>
</dbReference>
<keyword evidence="5" id="KW-0010">Activator</keyword>